<organism evidence="2 3">
    <name type="scientific">Lysinibacillus telephonicus</name>
    <dbReference type="NCBI Taxonomy" id="1714840"/>
    <lineage>
        <taxon>Bacteria</taxon>
        <taxon>Bacillati</taxon>
        <taxon>Bacillota</taxon>
        <taxon>Bacilli</taxon>
        <taxon>Bacillales</taxon>
        <taxon>Bacillaceae</taxon>
        <taxon>Lysinibacillus</taxon>
    </lineage>
</organism>
<feature type="transmembrane region" description="Helical" evidence="1">
    <location>
        <begin position="12"/>
        <end position="31"/>
    </location>
</feature>
<evidence type="ECO:0000313" key="2">
    <source>
        <dbReference type="EMBL" id="RTQ94590.1"/>
    </source>
</evidence>
<keyword evidence="3" id="KW-1185">Reference proteome</keyword>
<accession>A0A3S0I361</accession>
<sequence length="115" mass="13061">MFFFEDIMFNLVPIFIIIIAIIVFGSILLKFTAGIKQNVKNNASPVLTVPAQVIAKRTEVRGEHSHTWYYSTFEVESGDRIEFEISGKEYGLLAEGDLGLLTFQGTRLKGFERNR</sequence>
<dbReference type="Gene3D" id="2.40.50.660">
    <property type="match status" value="1"/>
</dbReference>
<dbReference type="Pfam" id="PF10694">
    <property type="entry name" value="DUF2500"/>
    <property type="match status" value="1"/>
</dbReference>
<evidence type="ECO:0000313" key="3">
    <source>
        <dbReference type="Proteomes" id="UP000276349"/>
    </source>
</evidence>
<dbReference type="Proteomes" id="UP000276349">
    <property type="component" value="Unassembled WGS sequence"/>
</dbReference>
<dbReference type="AlphaFoldDB" id="A0A3S0I361"/>
<gene>
    <name evidence="2" type="ORF">EKG35_05035</name>
</gene>
<keyword evidence="1" id="KW-1133">Transmembrane helix</keyword>
<proteinExistence type="predicted"/>
<protein>
    <submittedName>
        <fullName evidence="2">DUF2500 domain-containing protein</fullName>
    </submittedName>
</protein>
<dbReference type="InterPro" id="IPR019635">
    <property type="entry name" value="DUF2500"/>
</dbReference>
<keyword evidence="1" id="KW-0812">Transmembrane</keyword>
<dbReference type="OrthoDB" id="282886at2"/>
<dbReference type="RefSeq" id="WP_126293343.1">
    <property type="nucleotide sequence ID" value="NZ_CP155468.1"/>
</dbReference>
<keyword evidence="1" id="KW-0472">Membrane</keyword>
<dbReference type="EMBL" id="RXNR01000010">
    <property type="protein sequence ID" value="RTQ94590.1"/>
    <property type="molecule type" value="Genomic_DNA"/>
</dbReference>
<reference evidence="2 3" key="1">
    <citation type="submission" date="2018-12" db="EMBL/GenBank/DDBJ databases">
        <authorList>
            <person name="Yu L."/>
        </authorList>
    </citation>
    <scope>NUCLEOTIDE SEQUENCE [LARGE SCALE GENOMIC DNA]</scope>
    <source>
        <strain evidence="2 3">S5H2222</strain>
    </source>
</reference>
<comment type="caution">
    <text evidence="2">The sequence shown here is derived from an EMBL/GenBank/DDBJ whole genome shotgun (WGS) entry which is preliminary data.</text>
</comment>
<evidence type="ECO:0000256" key="1">
    <source>
        <dbReference type="SAM" id="Phobius"/>
    </source>
</evidence>
<name>A0A3S0I361_9BACI</name>